<dbReference type="Proteomes" id="UP000673394">
    <property type="component" value="Unassembled WGS sequence"/>
</dbReference>
<feature type="transmembrane region" description="Helical" evidence="1">
    <location>
        <begin position="12"/>
        <end position="41"/>
    </location>
</feature>
<accession>A0ABS5CD57</accession>
<protein>
    <submittedName>
        <fullName evidence="2">Uncharacterized protein</fullName>
    </submittedName>
</protein>
<reference evidence="2 3" key="1">
    <citation type="submission" date="2021-04" db="EMBL/GenBank/DDBJ databases">
        <title>Paenibacillus sp. DLE-14 whole genome sequence.</title>
        <authorList>
            <person name="Ham Y.J."/>
        </authorList>
    </citation>
    <scope>NUCLEOTIDE SEQUENCE [LARGE SCALE GENOMIC DNA]</scope>
    <source>
        <strain evidence="2 3">DLE-14</strain>
    </source>
</reference>
<feature type="transmembrane region" description="Helical" evidence="1">
    <location>
        <begin position="47"/>
        <end position="65"/>
    </location>
</feature>
<proteinExistence type="predicted"/>
<sequence length="75" mass="8466">MEEIWDGILEVLAGIGVLFFIVSSWFWFAVGSVSWILYAVFVHTDTMHYICLGVTAYWLITLCISSETKDGLWGG</sequence>
<keyword evidence="1" id="KW-0472">Membrane</keyword>
<evidence type="ECO:0000256" key="1">
    <source>
        <dbReference type="SAM" id="Phobius"/>
    </source>
</evidence>
<evidence type="ECO:0000313" key="3">
    <source>
        <dbReference type="Proteomes" id="UP000673394"/>
    </source>
</evidence>
<organism evidence="2 3">
    <name type="scientific">Paenibacillus lignilyticus</name>
    <dbReference type="NCBI Taxonomy" id="1172615"/>
    <lineage>
        <taxon>Bacteria</taxon>
        <taxon>Bacillati</taxon>
        <taxon>Bacillota</taxon>
        <taxon>Bacilli</taxon>
        <taxon>Bacillales</taxon>
        <taxon>Paenibacillaceae</taxon>
        <taxon>Paenibacillus</taxon>
    </lineage>
</organism>
<name>A0ABS5CD57_9BACL</name>
<evidence type="ECO:0000313" key="2">
    <source>
        <dbReference type="EMBL" id="MBP3963919.1"/>
    </source>
</evidence>
<comment type="caution">
    <text evidence="2">The sequence shown here is derived from an EMBL/GenBank/DDBJ whole genome shotgun (WGS) entry which is preliminary data.</text>
</comment>
<dbReference type="RefSeq" id="WP_210658781.1">
    <property type="nucleotide sequence ID" value="NZ_JAGKSP010000005.1"/>
</dbReference>
<keyword evidence="1" id="KW-0812">Transmembrane</keyword>
<dbReference type="EMBL" id="JAGKSP010000005">
    <property type="protein sequence ID" value="MBP3963919.1"/>
    <property type="molecule type" value="Genomic_DNA"/>
</dbReference>
<keyword evidence="1" id="KW-1133">Transmembrane helix</keyword>
<gene>
    <name evidence="2" type="ORF">I8J30_14475</name>
</gene>
<keyword evidence="3" id="KW-1185">Reference proteome</keyword>